<feature type="region of interest" description="Disordered" evidence="1">
    <location>
        <begin position="698"/>
        <end position="727"/>
    </location>
</feature>
<feature type="region of interest" description="Disordered" evidence="1">
    <location>
        <begin position="391"/>
        <end position="508"/>
    </location>
</feature>
<evidence type="ECO:0000256" key="1">
    <source>
        <dbReference type="SAM" id="MobiDB-lite"/>
    </source>
</evidence>
<dbReference type="GeneID" id="37022701"/>
<feature type="compositionally biased region" description="Gly residues" evidence="1">
    <location>
        <begin position="754"/>
        <end position="764"/>
    </location>
</feature>
<accession>A0A316VG72</accession>
<feature type="compositionally biased region" description="Polar residues" evidence="1">
    <location>
        <begin position="391"/>
        <end position="437"/>
    </location>
</feature>
<feature type="compositionally biased region" description="Polar residues" evidence="1">
    <location>
        <begin position="613"/>
        <end position="628"/>
    </location>
</feature>
<reference evidence="2 3" key="1">
    <citation type="journal article" date="2018" name="Mol. Biol. Evol.">
        <title>Broad Genomic Sampling Reveals a Smut Pathogenic Ancestry of the Fungal Clade Ustilaginomycotina.</title>
        <authorList>
            <person name="Kijpornyongpan T."/>
            <person name="Mondo S.J."/>
            <person name="Barry K."/>
            <person name="Sandor L."/>
            <person name="Lee J."/>
            <person name="Lipzen A."/>
            <person name="Pangilinan J."/>
            <person name="LaButti K."/>
            <person name="Hainaut M."/>
            <person name="Henrissat B."/>
            <person name="Grigoriev I.V."/>
            <person name="Spatafora J.W."/>
            <person name="Aime M.C."/>
        </authorList>
    </citation>
    <scope>NUCLEOTIDE SEQUENCE [LARGE SCALE GENOMIC DNA]</scope>
    <source>
        <strain evidence="2 3">MCA 3882</strain>
    </source>
</reference>
<feature type="compositionally biased region" description="Low complexity" evidence="1">
    <location>
        <begin position="68"/>
        <end position="90"/>
    </location>
</feature>
<name>A0A316VG72_9BASI</name>
<gene>
    <name evidence="2" type="ORF">FA14DRAFT_179433</name>
</gene>
<feature type="region of interest" description="Disordered" evidence="1">
    <location>
        <begin position="68"/>
        <end position="168"/>
    </location>
</feature>
<keyword evidence="3" id="KW-1185">Reference proteome</keyword>
<dbReference type="STRING" id="1280837.A0A316VG72"/>
<organism evidence="2 3">
    <name type="scientific">Meira miltonrushii</name>
    <dbReference type="NCBI Taxonomy" id="1280837"/>
    <lineage>
        <taxon>Eukaryota</taxon>
        <taxon>Fungi</taxon>
        <taxon>Dikarya</taxon>
        <taxon>Basidiomycota</taxon>
        <taxon>Ustilaginomycotina</taxon>
        <taxon>Exobasidiomycetes</taxon>
        <taxon>Exobasidiales</taxon>
        <taxon>Brachybasidiaceae</taxon>
        <taxon>Meira</taxon>
    </lineage>
</organism>
<feature type="compositionally biased region" description="Low complexity" evidence="1">
    <location>
        <begin position="768"/>
        <end position="781"/>
    </location>
</feature>
<feature type="compositionally biased region" description="Low complexity" evidence="1">
    <location>
        <begin position="541"/>
        <end position="569"/>
    </location>
</feature>
<evidence type="ECO:0000313" key="3">
    <source>
        <dbReference type="Proteomes" id="UP000245771"/>
    </source>
</evidence>
<dbReference type="OrthoDB" id="5600002at2759"/>
<feature type="compositionally biased region" description="Polar residues" evidence="1">
    <location>
        <begin position="127"/>
        <end position="147"/>
    </location>
</feature>
<dbReference type="InParanoid" id="A0A316VG72"/>
<sequence length="874" mass="94568">MAQRPMNDHQAMTGGTRGVPLMMPNRNSPLSGMQQQQNFQLNQMHLQQQQHNQGSNGQMMQHNLQQQPQMQMNAGPNSQQQQNMNLSSDSKMQGRMQAPQRNIQQQQQQQQPSQQINVRPMHLEAQHQMQQSPISPQMDISTSSTGMMSDRNEQNSKQVAQGSPTQPGDVQRMLHLYMHDYCLKNNLIKAANSIASETGVRTDEGVPFGKEHDQGLLLEWFKTFWQNYVKAQQDQPQSSLRLQQSDSPQDLFSQFDKSQAMAGGFGHGSDMRRTETEPIFRNTPSQINQNGPLGGGSLTPSPFGTGAAAAARFWGSSDISEDSVMQQLTPRTLGRETAASMQRMGWEGRPIESLSGEEKSRLANVVRQSQIHQQNASMQLINSLQPSPISLSKIGTNESRNGNNQNLGRQSPNLTIGLSSPISTMNVPPSPTTSKGHSSGVPAFNNSRKSPGQLASRKKRRSSVNLQALSQIQNAGQSGNNTSPVTNRKNGQVPPPPASPAEAARTFEEHQNLAKQLQTQSQSIIGHQGLVSPASKRTNLSKAQQAQSDAQSHATSQISAQIQQLQQQLMRDSNTGGGGSQPNNPLSGVAMQRNTSSSSNQISQLRILQGKLSQNNREQDDQSGNPPSSAGKGMQRPGSVQGPIVASQMPPVSPVTSMGPPMSAPATPFNFASQQRMSAISNSPSSAYFGGMGMPANWQGNGMGDPEQHGSGGNGNPHQPGNSAPMHFTAQQDPMMNTGNNMHPPQQGPAGSINGLGLGFNGQPGGPPAQHQQPQQQQQMHHMAEQSPMMAFDPQSHQHQNQMGLSPFTAQGQNQNPMAFLQSPKQAQEQSGIMTPMQPMGGISAGTPMMDQNIWASMGMGGMENHGMNEPFNS</sequence>
<feature type="region of interest" description="Disordered" evidence="1">
    <location>
        <begin position="535"/>
        <end position="601"/>
    </location>
</feature>
<feature type="compositionally biased region" description="Low complexity" evidence="1">
    <location>
        <begin position="97"/>
        <end position="117"/>
    </location>
</feature>
<dbReference type="PROSITE" id="PS50896">
    <property type="entry name" value="LISH"/>
    <property type="match status" value="1"/>
</dbReference>
<dbReference type="Proteomes" id="UP000245771">
    <property type="component" value="Unassembled WGS sequence"/>
</dbReference>
<feature type="compositionally biased region" description="Polar residues" evidence="1">
    <location>
        <begin position="155"/>
        <end position="168"/>
    </location>
</feature>
<feature type="compositionally biased region" description="Polar residues" evidence="1">
    <location>
        <begin position="463"/>
        <end position="490"/>
    </location>
</feature>
<feature type="region of interest" description="Disordered" evidence="1">
    <location>
        <begin position="749"/>
        <end position="782"/>
    </location>
</feature>
<feature type="compositionally biased region" description="Polar residues" evidence="1">
    <location>
        <begin position="581"/>
        <end position="601"/>
    </location>
</feature>
<protein>
    <submittedName>
        <fullName evidence="2">Uncharacterized protein</fullName>
    </submittedName>
</protein>
<evidence type="ECO:0000313" key="2">
    <source>
        <dbReference type="EMBL" id="PWN36068.1"/>
    </source>
</evidence>
<dbReference type="RefSeq" id="XP_025356370.1">
    <property type="nucleotide sequence ID" value="XM_025500920.1"/>
</dbReference>
<proteinExistence type="predicted"/>
<feature type="region of interest" description="Disordered" evidence="1">
    <location>
        <begin position="1"/>
        <end position="34"/>
    </location>
</feature>
<dbReference type="EMBL" id="KZ819603">
    <property type="protein sequence ID" value="PWN36068.1"/>
    <property type="molecule type" value="Genomic_DNA"/>
</dbReference>
<dbReference type="InterPro" id="IPR006594">
    <property type="entry name" value="LisH"/>
</dbReference>
<feature type="region of interest" description="Disordered" evidence="1">
    <location>
        <begin position="613"/>
        <end position="661"/>
    </location>
</feature>
<dbReference type="AlphaFoldDB" id="A0A316VG72"/>